<evidence type="ECO:0000313" key="4">
    <source>
        <dbReference type="EMBL" id="KAL3792736.1"/>
    </source>
</evidence>
<dbReference type="Proteomes" id="UP001530400">
    <property type="component" value="Unassembled WGS sequence"/>
</dbReference>
<evidence type="ECO:0000256" key="2">
    <source>
        <dbReference type="SAM" id="Phobius"/>
    </source>
</evidence>
<name>A0ABD3PZE0_9STRA</name>
<feature type="compositionally biased region" description="Basic and acidic residues" evidence="1">
    <location>
        <begin position="958"/>
        <end position="968"/>
    </location>
</feature>
<dbReference type="SUPFAM" id="SSF53098">
    <property type="entry name" value="Ribonuclease H-like"/>
    <property type="match status" value="1"/>
</dbReference>
<dbReference type="InterPro" id="IPR036397">
    <property type="entry name" value="RNaseH_sf"/>
</dbReference>
<dbReference type="Pfam" id="PF25597">
    <property type="entry name" value="SH3_retrovirus"/>
    <property type="match status" value="1"/>
</dbReference>
<dbReference type="PANTHER" id="PTHR42648:SF18">
    <property type="entry name" value="RETROTRANSPOSON, UNCLASSIFIED-LIKE PROTEIN"/>
    <property type="match status" value="1"/>
</dbReference>
<dbReference type="InterPro" id="IPR012337">
    <property type="entry name" value="RNaseH-like_sf"/>
</dbReference>
<keyword evidence="2" id="KW-0472">Membrane</keyword>
<feature type="transmembrane region" description="Helical" evidence="2">
    <location>
        <begin position="39"/>
        <end position="58"/>
    </location>
</feature>
<evidence type="ECO:0000256" key="1">
    <source>
        <dbReference type="SAM" id="MobiDB-lite"/>
    </source>
</evidence>
<evidence type="ECO:0000313" key="5">
    <source>
        <dbReference type="Proteomes" id="UP001530400"/>
    </source>
</evidence>
<keyword evidence="5" id="KW-1185">Reference proteome</keyword>
<dbReference type="PROSITE" id="PS50994">
    <property type="entry name" value="INTEGRASE"/>
    <property type="match status" value="1"/>
</dbReference>
<reference evidence="4 5" key="1">
    <citation type="submission" date="2024-10" db="EMBL/GenBank/DDBJ databases">
        <title>Updated reference genomes for cyclostephanoid diatoms.</title>
        <authorList>
            <person name="Roberts W.R."/>
            <person name="Alverson A.J."/>
        </authorList>
    </citation>
    <scope>NUCLEOTIDE SEQUENCE [LARGE SCALE GENOMIC DNA]</scope>
    <source>
        <strain evidence="4 5">AJA010-31</strain>
    </source>
</reference>
<keyword evidence="2" id="KW-1133">Transmembrane helix</keyword>
<protein>
    <recommendedName>
        <fullName evidence="3">Integrase catalytic domain-containing protein</fullName>
    </recommendedName>
</protein>
<feature type="compositionally biased region" description="Polar residues" evidence="1">
    <location>
        <begin position="987"/>
        <end position="1005"/>
    </location>
</feature>
<dbReference type="InterPro" id="IPR001584">
    <property type="entry name" value="Integrase_cat-core"/>
</dbReference>
<proteinExistence type="predicted"/>
<sequence length="1267" mass="140536">MVEGTMVSVYCDDDYSVVDGSISGGSYWSILFEMVDGKMMLITALGVGLWIMLFSISLEHQLLLSAILFGYVTSSLERLIILQWNSNALWAFEARRGHLLRPPPEPDPVLSERKIRAIRRAFVAELRARFYDRRLRRKRLGKTVPCDSIVQDELCGWLFRPVSIAVASVQYSGGQTGCVVVIPLLPSSQTSGVWMESSNGGGYPRFRACSHRFGVAVDVAVWPIGEGNRRAPSLEYQCGWTGSTYACPSLPVYNDIGSSLLDMNDGGLSLLQVLVVIWRIAPRVQDVLSFVWIDIPSALSEAFSSSDDDTVSYGDPLDCVVDDSEHFGEESIVHSLTAPLPFVPKSEFVRQPPPDPPSPDQVNSTDSLVLACTVAWKLIKWLMRPKQAVIGILGASSLWSQSPTAFNTTLKAHYTSISAPVIWGYHRTPIGASCCISPHQEDFGTYADSAVKIKDLSGVNKVAGEGMLEWKVLDKSGHECTISIKGYHMPGATVRLLSPQCLYNEFRGVKATHDADSYAIRLLDGSILDAPHSHANLPILPLSDSTKQPSCLWMRCFSFQDVSPDLWTTNILAAKNQNITNGQRELLRWHHKLAHAGLSTIHNLCRQKRKAKVDTVDDLKAIREGAFLPCTFNVPACSCDGLLCAACKTANATRRAPSISGSTARVDKEMVTKEGNVNPGDCISCDHFSSPVKGRVMALSWHSSSAHGYTCGTIFVDHCSGHIFVHPQKTNSAQETIRSKLLVEREAADIGVKIKAYHSDNGVFNSAEFKSHCEELDQVLTFSGVGAKFQNGVAEQAIGRVCSMARATMLHATVCWPGRKFIDLWPLAMQYAVWVHNRLPPRGAGWSPEELWSNNKRNKSELPRAHTFGCPVYVLDPKLQDGKKIPKWDSRARQGIFVGFSPNHSSNVALVLNPRTQHISPQYHVVFDDDFTTVPAVSTELSRNQEFERLYETSRERYIDPKDAGAREDLDDDELEPPSHLLGDEWLTSTELEQRQAIQDSSTEQKYADPEGALAEDPEGELSREPEEVSDGIMQADGVQGVKEGESDVISSENAVNPEGVEPLPKPPDSPPALRTRLRQNESRPRKLLVTGLLALQQHALSSVWEWGQLPPDLSNTGRTHTERCPAARVQHGKLFSSYLLQGSWDDLGREACMGKFNAFSSYFEPDLSDDLDAFMVTNVQPHMLEAHVATNDPDNPSFNAAINGPFQEKWWEAMELEINTLENDLQAWELMPRDDSMKNILPSTWAFKIKRFPDGLAKKFKARFCV</sequence>
<organism evidence="4 5">
    <name type="scientific">Cyclotella atomus</name>
    <dbReference type="NCBI Taxonomy" id="382360"/>
    <lineage>
        <taxon>Eukaryota</taxon>
        <taxon>Sar</taxon>
        <taxon>Stramenopiles</taxon>
        <taxon>Ochrophyta</taxon>
        <taxon>Bacillariophyta</taxon>
        <taxon>Coscinodiscophyceae</taxon>
        <taxon>Thalassiosirophycidae</taxon>
        <taxon>Stephanodiscales</taxon>
        <taxon>Stephanodiscaceae</taxon>
        <taxon>Cyclotella</taxon>
    </lineage>
</organism>
<dbReference type="Gene3D" id="3.30.420.10">
    <property type="entry name" value="Ribonuclease H-like superfamily/Ribonuclease H"/>
    <property type="match status" value="1"/>
</dbReference>
<dbReference type="PANTHER" id="PTHR42648">
    <property type="entry name" value="TRANSPOSASE, PUTATIVE-RELATED"/>
    <property type="match status" value="1"/>
</dbReference>
<feature type="region of interest" description="Disordered" evidence="1">
    <location>
        <begin position="958"/>
        <end position="1082"/>
    </location>
</feature>
<evidence type="ECO:0000259" key="3">
    <source>
        <dbReference type="PROSITE" id="PS50994"/>
    </source>
</evidence>
<accession>A0ABD3PZE0</accession>
<feature type="domain" description="Integrase catalytic" evidence="3">
    <location>
        <begin position="687"/>
        <end position="856"/>
    </location>
</feature>
<dbReference type="InterPro" id="IPR039537">
    <property type="entry name" value="Retrotran_Ty1/copia-like"/>
</dbReference>
<gene>
    <name evidence="4" type="ORF">ACHAWO_002341</name>
</gene>
<comment type="caution">
    <text evidence="4">The sequence shown here is derived from an EMBL/GenBank/DDBJ whole genome shotgun (WGS) entry which is preliminary data.</text>
</comment>
<dbReference type="EMBL" id="JALLPJ020000421">
    <property type="protein sequence ID" value="KAL3792736.1"/>
    <property type="molecule type" value="Genomic_DNA"/>
</dbReference>
<keyword evidence="2" id="KW-0812">Transmembrane</keyword>
<dbReference type="AlphaFoldDB" id="A0ABD3PZE0"/>
<dbReference type="InterPro" id="IPR057670">
    <property type="entry name" value="SH3_retrovirus"/>
</dbReference>